<evidence type="ECO:0000259" key="8">
    <source>
        <dbReference type="Pfam" id="PF00370"/>
    </source>
</evidence>
<dbReference type="PANTHER" id="PTHR10196:SF69">
    <property type="entry name" value="GLYCEROL KINASE"/>
    <property type="match status" value="1"/>
</dbReference>
<dbReference type="InterPro" id="IPR000577">
    <property type="entry name" value="Carb_kinase_FGGY"/>
</dbReference>
<dbReference type="AlphaFoldDB" id="A0A2P8G283"/>
<dbReference type="Proteomes" id="UP000241964">
    <property type="component" value="Unassembled WGS sequence"/>
</dbReference>
<protein>
    <recommendedName>
        <fullName evidence="6">ATP:glycerol 3-phosphotransferase</fullName>
    </recommendedName>
</protein>
<evidence type="ECO:0000256" key="3">
    <source>
        <dbReference type="ARBA" id="ARBA00022741"/>
    </source>
</evidence>
<dbReference type="Gene3D" id="3.30.420.40">
    <property type="match status" value="2"/>
</dbReference>
<dbReference type="SUPFAM" id="SSF53067">
    <property type="entry name" value="Actin-like ATPase domain"/>
    <property type="match status" value="2"/>
</dbReference>
<accession>A0A2P8G283</accession>
<evidence type="ECO:0000256" key="2">
    <source>
        <dbReference type="ARBA" id="ARBA00022679"/>
    </source>
</evidence>
<dbReference type="PANTHER" id="PTHR10196">
    <property type="entry name" value="SUGAR KINASE"/>
    <property type="match status" value="1"/>
</dbReference>
<dbReference type="PROSITE" id="PS00445">
    <property type="entry name" value="FGGY_KINASES_2"/>
    <property type="match status" value="1"/>
</dbReference>
<dbReference type="GO" id="GO:0005829">
    <property type="term" value="C:cytosol"/>
    <property type="evidence" value="ECO:0007669"/>
    <property type="project" value="TreeGrafter"/>
</dbReference>
<name>A0A2P8G283_9BACT</name>
<evidence type="ECO:0000259" key="9">
    <source>
        <dbReference type="Pfam" id="PF02782"/>
    </source>
</evidence>
<dbReference type="GO" id="GO:0005524">
    <property type="term" value="F:ATP binding"/>
    <property type="evidence" value="ECO:0007669"/>
    <property type="project" value="UniProtKB-KW"/>
</dbReference>
<feature type="domain" description="Carbohydrate kinase FGGY C-terminal" evidence="9">
    <location>
        <begin position="276"/>
        <end position="461"/>
    </location>
</feature>
<feature type="domain" description="Carbohydrate kinase FGGY N-terminal" evidence="8">
    <location>
        <begin position="18"/>
        <end position="266"/>
    </location>
</feature>
<keyword evidence="11" id="KW-1185">Reference proteome</keyword>
<dbReference type="CDD" id="cd07769">
    <property type="entry name" value="ASKHA_NBD_FGGY_GK"/>
    <property type="match status" value="1"/>
</dbReference>
<evidence type="ECO:0000313" key="10">
    <source>
        <dbReference type="EMBL" id="PSL27995.1"/>
    </source>
</evidence>
<dbReference type="InterPro" id="IPR043129">
    <property type="entry name" value="ATPase_NBD"/>
</dbReference>
<reference evidence="10 11" key="1">
    <citation type="submission" date="2018-03" db="EMBL/GenBank/DDBJ databases">
        <title>Genomic Encyclopedia of Archaeal and Bacterial Type Strains, Phase II (KMG-II): from individual species to whole genera.</title>
        <authorList>
            <person name="Goeker M."/>
        </authorList>
    </citation>
    <scope>NUCLEOTIDE SEQUENCE [LARGE SCALE GENOMIC DNA]</scope>
    <source>
        <strain evidence="10 11">DSM 29057</strain>
    </source>
</reference>
<evidence type="ECO:0000256" key="5">
    <source>
        <dbReference type="ARBA" id="ARBA00022840"/>
    </source>
</evidence>
<dbReference type="GO" id="GO:0004370">
    <property type="term" value="F:glycerol kinase activity"/>
    <property type="evidence" value="ECO:0007669"/>
    <property type="project" value="TreeGrafter"/>
</dbReference>
<dbReference type="InterPro" id="IPR018483">
    <property type="entry name" value="Carb_kinase_FGGY_CS"/>
</dbReference>
<dbReference type="InterPro" id="IPR018484">
    <property type="entry name" value="FGGY_N"/>
</dbReference>
<organism evidence="10 11">
    <name type="scientific">Dyadobacter jiangsuensis</name>
    <dbReference type="NCBI Taxonomy" id="1591085"/>
    <lineage>
        <taxon>Bacteria</taxon>
        <taxon>Pseudomonadati</taxon>
        <taxon>Bacteroidota</taxon>
        <taxon>Cytophagia</taxon>
        <taxon>Cytophagales</taxon>
        <taxon>Spirosomataceae</taxon>
        <taxon>Dyadobacter</taxon>
    </lineage>
</organism>
<comment type="similarity">
    <text evidence="1 7">Belongs to the FGGY kinase family.</text>
</comment>
<dbReference type="RefSeq" id="WP_229211000.1">
    <property type="nucleotide sequence ID" value="NZ_PYAS01000007.1"/>
</dbReference>
<dbReference type="Pfam" id="PF02782">
    <property type="entry name" value="FGGY_C"/>
    <property type="match status" value="1"/>
</dbReference>
<dbReference type="GO" id="GO:0019563">
    <property type="term" value="P:glycerol catabolic process"/>
    <property type="evidence" value="ECO:0007669"/>
    <property type="project" value="TreeGrafter"/>
</dbReference>
<proteinExistence type="inferred from homology"/>
<dbReference type="PIRSF" id="PIRSF000538">
    <property type="entry name" value="GlpK"/>
    <property type="match status" value="1"/>
</dbReference>
<dbReference type="EMBL" id="PYAS01000007">
    <property type="protein sequence ID" value="PSL27995.1"/>
    <property type="molecule type" value="Genomic_DNA"/>
</dbReference>
<dbReference type="Pfam" id="PF00370">
    <property type="entry name" value="FGGY_N"/>
    <property type="match status" value="1"/>
</dbReference>
<evidence type="ECO:0000256" key="1">
    <source>
        <dbReference type="ARBA" id="ARBA00009156"/>
    </source>
</evidence>
<keyword evidence="4 7" id="KW-0418">Kinase</keyword>
<comment type="caution">
    <text evidence="10">The sequence shown here is derived from an EMBL/GenBank/DDBJ whole genome shotgun (WGS) entry which is preliminary data.</text>
</comment>
<evidence type="ECO:0000313" key="11">
    <source>
        <dbReference type="Proteomes" id="UP000241964"/>
    </source>
</evidence>
<dbReference type="InterPro" id="IPR018485">
    <property type="entry name" value="FGGY_C"/>
</dbReference>
<sequence>MVPQVENKASGMLNGPFVLAIDQGTSSTKTVIFNERGKVVARGSEPLHTMYLDGGLVEQDPQEIYGNVLASVAKCIADFTAKDGRIEDIRSCGISNQRETFVLWDKDGKPLHHAVVWQCKRSTAVCEQLRAAGLEEMIRQKTGLLADPYFSGSKVIWLNIYNEVVKTALAQGNAFFGTVDTWLLYKLTGGAAYLTDHTNASRTLFFNLETLSWDEELIRSFGLDGLHLPDIQVSSSHFGVTDFGGLLPVPVPVTAMIGDSHAAAFGEGCFGPGIAKATLGTGSSILMNIGPEPKPSQQGMVTTIGWSAGDRVEYALEGVIVTCGATIEWLKTNLGLFSDVGETEPMARAVSDSGGVYLVPAFSGLGAPHWDMNRKASITGLTFNSNKNHIVRAALESIPFQIKDVIVAMESDTGIALRELKIDGGLTSNSFVVQMLADLLEKPVVNLGFPEVSALGAAYLSGLYSGVYPDIDYLKKLSESHSSIQPNAANEAVKVSYRGWQEAVGAVPQIYITH</sequence>
<evidence type="ECO:0000256" key="6">
    <source>
        <dbReference type="ARBA" id="ARBA00043149"/>
    </source>
</evidence>
<gene>
    <name evidence="10" type="ORF">CLV60_107260</name>
</gene>
<evidence type="ECO:0000256" key="7">
    <source>
        <dbReference type="RuleBase" id="RU003733"/>
    </source>
</evidence>
<dbReference type="NCBIfam" id="NF000756">
    <property type="entry name" value="PRK00047.1"/>
    <property type="match status" value="1"/>
</dbReference>
<evidence type="ECO:0000256" key="4">
    <source>
        <dbReference type="ARBA" id="ARBA00022777"/>
    </source>
</evidence>
<keyword evidence="5" id="KW-0067">ATP-binding</keyword>
<keyword evidence="3" id="KW-0547">Nucleotide-binding</keyword>
<keyword evidence="2 7" id="KW-0808">Transferase</keyword>